<dbReference type="FunFam" id="3.40.50.300:FF:002097">
    <property type="entry name" value="ATP-binding cassette sub-family A member"/>
    <property type="match status" value="1"/>
</dbReference>
<keyword evidence="2 8" id="KW-0812">Transmembrane</keyword>
<dbReference type="GO" id="GO:0140359">
    <property type="term" value="F:ABC-type transporter activity"/>
    <property type="evidence" value="ECO:0007669"/>
    <property type="project" value="InterPro"/>
</dbReference>
<evidence type="ECO:0000256" key="5">
    <source>
        <dbReference type="ARBA" id="ARBA00022989"/>
    </source>
</evidence>
<dbReference type="GO" id="GO:0016020">
    <property type="term" value="C:membrane"/>
    <property type="evidence" value="ECO:0007669"/>
    <property type="project" value="UniProtKB-SubCell"/>
</dbReference>
<evidence type="ECO:0000256" key="7">
    <source>
        <dbReference type="SAM" id="MobiDB-lite"/>
    </source>
</evidence>
<dbReference type="GO" id="GO:0005319">
    <property type="term" value="F:lipid transporter activity"/>
    <property type="evidence" value="ECO:0000318"/>
    <property type="project" value="GO_Central"/>
</dbReference>
<dbReference type="SMART" id="SM00382">
    <property type="entry name" value="AAA"/>
    <property type="match status" value="2"/>
</dbReference>
<dbReference type="InterPro" id="IPR027417">
    <property type="entry name" value="P-loop_NTPase"/>
</dbReference>
<feature type="compositionally biased region" description="Polar residues" evidence="7">
    <location>
        <begin position="699"/>
        <end position="709"/>
    </location>
</feature>
<dbReference type="GO" id="GO:0006869">
    <property type="term" value="P:lipid transport"/>
    <property type="evidence" value="ECO:0000318"/>
    <property type="project" value="GO_Central"/>
</dbReference>
<dbReference type="PhylomeDB" id="B3S9E7"/>
<dbReference type="PANTHER" id="PTHR19229:SF209">
    <property type="entry name" value="ATP-BINDING CASSETTE SUB-FAMILY A MEMBER 5 ISOFORM X1"/>
    <property type="match status" value="1"/>
</dbReference>
<dbReference type="STRING" id="10228.B3S9E7"/>
<dbReference type="InterPro" id="IPR013525">
    <property type="entry name" value="ABC2_TM"/>
</dbReference>
<keyword evidence="6 8" id="KW-0472">Membrane</keyword>
<proteinExistence type="predicted"/>
<dbReference type="GO" id="GO:0042626">
    <property type="term" value="F:ATPase-coupled transmembrane transporter activity"/>
    <property type="evidence" value="ECO:0000318"/>
    <property type="project" value="GO_Central"/>
</dbReference>
<feature type="transmembrane region" description="Helical" evidence="8">
    <location>
        <begin position="1078"/>
        <end position="1100"/>
    </location>
</feature>
<dbReference type="OrthoDB" id="8061355at2759"/>
<dbReference type="CDD" id="cd03263">
    <property type="entry name" value="ABC_subfamily_A"/>
    <property type="match status" value="2"/>
</dbReference>
<dbReference type="GO" id="GO:0016887">
    <property type="term" value="F:ATP hydrolysis activity"/>
    <property type="evidence" value="ECO:0007669"/>
    <property type="project" value="InterPro"/>
</dbReference>
<dbReference type="Gene3D" id="3.40.50.300">
    <property type="entry name" value="P-loop containing nucleotide triphosphate hydrolases"/>
    <property type="match status" value="2"/>
</dbReference>
<evidence type="ECO:0000313" key="11">
    <source>
        <dbReference type="Proteomes" id="UP000009022"/>
    </source>
</evidence>
<dbReference type="HOGENOM" id="CLU_000604_19_1_1"/>
<reference evidence="10 11" key="1">
    <citation type="journal article" date="2008" name="Nature">
        <title>The Trichoplax genome and the nature of placozoans.</title>
        <authorList>
            <person name="Srivastava M."/>
            <person name="Begovic E."/>
            <person name="Chapman J."/>
            <person name="Putnam N.H."/>
            <person name="Hellsten U."/>
            <person name="Kawashima T."/>
            <person name="Kuo A."/>
            <person name="Mitros T."/>
            <person name="Salamov A."/>
            <person name="Carpenter M.L."/>
            <person name="Signorovitch A.Y."/>
            <person name="Moreno M.A."/>
            <person name="Kamm K."/>
            <person name="Grimwood J."/>
            <person name="Schmutz J."/>
            <person name="Shapiro H."/>
            <person name="Grigoriev I.V."/>
            <person name="Buss L.W."/>
            <person name="Schierwater B."/>
            <person name="Dellaporta S.L."/>
            <person name="Rokhsar D.S."/>
        </authorList>
    </citation>
    <scope>NUCLEOTIDE SEQUENCE [LARGE SCALE GENOMIC DNA]</scope>
    <source>
        <strain evidence="10 11">Grell-BS-1999</strain>
    </source>
</reference>
<dbReference type="InParanoid" id="B3S9E7"/>
<comment type="subcellular location">
    <subcellularLocation>
        <location evidence="1">Membrane</location>
        <topology evidence="1">Multi-pass membrane protein</topology>
    </subcellularLocation>
</comment>
<evidence type="ECO:0000256" key="2">
    <source>
        <dbReference type="ARBA" id="ARBA00022692"/>
    </source>
</evidence>
<feature type="transmembrane region" description="Helical" evidence="8">
    <location>
        <begin position="151"/>
        <end position="175"/>
    </location>
</feature>
<accession>B3S9E7</accession>
<feature type="transmembrane region" description="Helical" evidence="8">
    <location>
        <begin position="1009"/>
        <end position="1032"/>
    </location>
</feature>
<dbReference type="OMA" id="DIAFKYW"/>
<keyword evidence="5 8" id="KW-1133">Transmembrane helix</keyword>
<feature type="transmembrane region" description="Helical" evidence="8">
    <location>
        <begin position="755"/>
        <end position="775"/>
    </location>
</feature>
<dbReference type="InterPro" id="IPR026082">
    <property type="entry name" value="ABCA"/>
</dbReference>
<feature type="transmembrane region" description="Helical" evidence="8">
    <location>
        <begin position="246"/>
        <end position="264"/>
    </location>
</feature>
<dbReference type="FunCoup" id="B3S9E7">
    <property type="interactions" value="600"/>
</dbReference>
<feature type="transmembrane region" description="Helical" evidence="8">
    <location>
        <begin position="1053"/>
        <end position="1072"/>
    </location>
</feature>
<protein>
    <recommendedName>
        <fullName evidence="9">ABC transporter domain-containing protein</fullName>
    </recommendedName>
</protein>
<dbReference type="PANTHER" id="PTHR19229">
    <property type="entry name" value="ATP-BINDING CASSETTE TRANSPORTER SUBFAMILY A ABCA"/>
    <property type="match status" value="1"/>
</dbReference>
<keyword evidence="4" id="KW-0067">ATP-binding</keyword>
<feature type="transmembrane region" description="Helical" evidence="8">
    <location>
        <begin position="284"/>
        <end position="305"/>
    </location>
</feature>
<feature type="transmembrane region" description="Helical" evidence="8">
    <location>
        <begin position="187"/>
        <end position="208"/>
    </location>
</feature>
<dbReference type="PROSITE" id="PS00211">
    <property type="entry name" value="ABC_TRANSPORTER_1"/>
    <property type="match status" value="1"/>
</dbReference>
<dbReference type="InterPro" id="IPR017871">
    <property type="entry name" value="ABC_transporter-like_CS"/>
</dbReference>
<dbReference type="Pfam" id="PF00005">
    <property type="entry name" value="ABC_tran"/>
    <property type="match status" value="2"/>
</dbReference>
<dbReference type="GeneID" id="6758100"/>
<dbReference type="FunFam" id="3.40.50.300:FF:000933">
    <property type="entry name" value="ABC transporter A family member 7"/>
    <property type="match status" value="1"/>
</dbReference>
<evidence type="ECO:0000256" key="3">
    <source>
        <dbReference type="ARBA" id="ARBA00022741"/>
    </source>
</evidence>
<evidence type="ECO:0000256" key="4">
    <source>
        <dbReference type="ARBA" id="ARBA00022840"/>
    </source>
</evidence>
<feature type="transmembrane region" description="Helical" evidence="8">
    <location>
        <begin position="104"/>
        <end position="131"/>
    </location>
</feature>
<dbReference type="InterPro" id="IPR003439">
    <property type="entry name" value="ABC_transporter-like_ATP-bd"/>
</dbReference>
<feature type="transmembrane region" description="Helical" evidence="8">
    <location>
        <begin position="935"/>
        <end position="957"/>
    </location>
</feature>
<dbReference type="InterPro" id="IPR003593">
    <property type="entry name" value="AAA+_ATPase"/>
</dbReference>
<evidence type="ECO:0000256" key="1">
    <source>
        <dbReference type="ARBA" id="ARBA00004141"/>
    </source>
</evidence>
<dbReference type="KEGG" id="tad:TRIADDRAFT_60879"/>
<dbReference type="EMBL" id="DS985258">
    <property type="protein sequence ID" value="EDV20637.1"/>
    <property type="molecule type" value="Genomic_DNA"/>
</dbReference>
<dbReference type="Pfam" id="PF12698">
    <property type="entry name" value="ABC2_membrane_3"/>
    <property type="match status" value="2"/>
</dbReference>
<evidence type="ECO:0000256" key="8">
    <source>
        <dbReference type="SAM" id="Phobius"/>
    </source>
</evidence>
<evidence type="ECO:0000256" key="6">
    <source>
        <dbReference type="ARBA" id="ARBA00023136"/>
    </source>
</evidence>
<dbReference type="SUPFAM" id="SSF52540">
    <property type="entry name" value="P-loop containing nucleoside triphosphate hydrolases"/>
    <property type="match status" value="2"/>
</dbReference>
<dbReference type="PROSITE" id="PS50893">
    <property type="entry name" value="ABC_TRANSPORTER_2"/>
    <property type="match status" value="2"/>
</dbReference>
<dbReference type="CTD" id="6758100"/>
<dbReference type="Proteomes" id="UP000009022">
    <property type="component" value="Unassembled WGS sequence"/>
</dbReference>
<evidence type="ECO:0000313" key="10">
    <source>
        <dbReference type="EMBL" id="EDV20637.1"/>
    </source>
</evidence>
<dbReference type="GO" id="GO:0005524">
    <property type="term" value="F:ATP binding"/>
    <property type="evidence" value="ECO:0007669"/>
    <property type="project" value="UniProtKB-KW"/>
</dbReference>
<feature type="transmembrane region" description="Helical" evidence="8">
    <location>
        <begin position="214"/>
        <end position="234"/>
    </location>
</feature>
<feature type="region of interest" description="Disordered" evidence="7">
    <location>
        <begin position="697"/>
        <end position="718"/>
    </location>
</feature>
<sequence length="1574" mass="172636">MLEEIYLFCSISHADLANQPSISMAITGYTVSHRHTVSFCRRNLTEKYPSIACPVNGYLSSGFALLQNAIDRAITQIAAGIPDSFPESKFQFQLMPKGSFTSGIGYLQIFISIYYVMAYSPFVNFLLVGLVTEKEKKIKEGMKMMGLRTTAFWLSWFITYALTILVTTIVVTIISSVANLYKLANPFIIFLLIFLYGLSIITFSFMLTPLFNKATVAGGIGSLATIAFTALYFPITLLPTTPVAKWLLSLLSPVALALSLSQAIALETTVGVQFNNLWVGEFPIGGGLLMLGIDIFLYLLLAIYFDMIVPKEYGQTYHPLFCFSPSFWSGNTTTPGVAVTESSNISKNADVEDISADYRGKEAIRITGITKTFIDSSSKNKKAFNAVDNFHLDVYEGQITALLGHNGAGKTTLIAALTGLLPTTSGTAHIYDYDINKPEEMMKIREITGVCPQQDILFDTLSVREHLVVFATIKGIPNDQIDEAVNKTLDDILLTEKASTRATDLSGGQKRKLCVGIALIGDPKVVYLDEPTSGMDPLSRRQIWALLQSRREGRVTLLTTHFMDEADILADRKAVVSKGKLRCAGSSLFLKNRFGIGYHLGMVGNQDSNIDKISRVVHDHIPKATLQRSHAGEISYLLPLSDVRNFPDLFAHLESPANEGSSVTCAQDCGVSSYGISMTTLEEVFLKLKDDATADDLTSVNKSPMTGASNDEEGTTHESTFDFRNINRLSGRDLIRQQFKSLLKIRFLINRRDPLAVFFRLMLPPVFIILGLVFANNITSITNTQRDPPTINLAPNLYVNGTLPPSRLLNSKLLIRNSTFGQINLFLSNMQASGLYYQMSNLSADYLLDNYPHTLGYDVLTLQNTTAGISSDIGVMYNDTALHSIPIAINIINQMRYNIEMMKSKGTAAGSAAIHVASKPFPKLQSSGQYNAGAFSAPLFIGLALNIIPAGFAIEIVRDRKNNVRQLLRASGVTSGMYWFSTLACDFLSYCVPVILMLIMIPILRVASFTVPAAMGALFLTTISYMSSNILFSYASSFLFSSVDTCQSVLPPLFNLALLLPTIGVSMLDMFGQTQIALIIHFVMVVINPVYPIGGAVYYIGQVYARQIFISDGKPISANAYFSPSSPIPYCILLHILSRLVVAVQILSPVYLVNRYHYTLSNFNRVVQGNQISKNTTQPSSEVTDATELISNAASMSADDDVRDEYQRLKSSSSGNDVLSVRHLRKEFIKRPDVNDKRTGCCNVEKKKMAAVEDLYFGVAPGEVFGLLGPNGAGKTTTLNIITGDMSATRGEVCIAGQELASNITHALRSLGFCPQHDALWERVTLHEHLTTYAAIKGIPLDQIEGAVSRFISGMDLQDHRDKFSKNLSGGTKRKLSFGMSIIGCPKLLLMDEPSTGLDPGAKRFLWNAISASITGETGAVITTHSMEEADALCSRVGIMVGGQLRCLGSTQHLKNKYGGGYHLDVKFSLDVVGSNGINQLNNITDFVKRAFPTSVLGEHFGHRATYKIPSDDIKSLAKSFASLEQGKSKVGIVEYSFSQSTLEQVFLEFAKLQEDHHDKDESEESATRGDMLV</sequence>
<dbReference type="RefSeq" id="XP_002116837.1">
    <property type="nucleotide sequence ID" value="XM_002116801.1"/>
</dbReference>
<dbReference type="InterPro" id="IPR056264">
    <property type="entry name" value="R2_ABCA1-4-like"/>
</dbReference>
<gene>
    <name evidence="10" type="ORF">TRIADDRAFT_60879</name>
</gene>
<keyword evidence="11" id="KW-1185">Reference proteome</keyword>
<dbReference type="eggNOG" id="KOG0059">
    <property type="taxonomic scope" value="Eukaryota"/>
</dbReference>
<feature type="domain" description="ABC transporter" evidence="9">
    <location>
        <begin position="1229"/>
        <end position="1467"/>
    </location>
</feature>
<organism evidence="10 11">
    <name type="scientific">Trichoplax adhaerens</name>
    <name type="common">Trichoplax reptans</name>
    <dbReference type="NCBI Taxonomy" id="10228"/>
    <lineage>
        <taxon>Eukaryota</taxon>
        <taxon>Metazoa</taxon>
        <taxon>Placozoa</taxon>
        <taxon>Uniplacotomia</taxon>
        <taxon>Trichoplacea</taxon>
        <taxon>Trichoplacidae</taxon>
        <taxon>Trichoplax</taxon>
    </lineage>
</organism>
<keyword evidence="3" id="KW-0547">Nucleotide-binding</keyword>
<dbReference type="Pfam" id="PF23321">
    <property type="entry name" value="R1_ABCA1"/>
    <property type="match status" value="1"/>
</dbReference>
<name>B3S9E7_TRIAD</name>
<feature type="transmembrane region" description="Helical" evidence="8">
    <location>
        <begin position="978"/>
        <end position="1003"/>
    </location>
</feature>
<feature type="domain" description="ABC transporter" evidence="9">
    <location>
        <begin position="364"/>
        <end position="603"/>
    </location>
</feature>
<evidence type="ECO:0000259" key="9">
    <source>
        <dbReference type="PROSITE" id="PS50893"/>
    </source>
</evidence>